<feature type="domain" description="UspA" evidence="2">
    <location>
        <begin position="1"/>
        <end position="133"/>
    </location>
</feature>
<dbReference type="InterPro" id="IPR006015">
    <property type="entry name" value="Universal_stress_UspA"/>
</dbReference>
<dbReference type="InterPro" id="IPR014729">
    <property type="entry name" value="Rossmann-like_a/b/a_fold"/>
</dbReference>
<dbReference type="PRINTS" id="PR01438">
    <property type="entry name" value="UNVRSLSTRESS"/>
</dbReference>
<dbReference type="EMBL" id="JASNGB010000042">
    <property type="protein sequence ID" value="MDL2343842.1"/>
    <property type="molecule type" value="Genomic_DNA"/>
</dbReference>
<comment type="similarity">
    <text evidence="1">Belongs to the universal stress protein A family.</text>
</comment>
<accession>A0ABT7JFK5</accession>
<gene>
    <name evidence="3" type="ORF">QOL99_06730</name>
</gene>
<dbReference type="Pfam" id="PF00582">
    <property type="entry name" value="Usp"/>
    <property type="match status" value="1"/>
</dbReference>
<evidence type="ECO:0000313" key="4">
    <source>
        <dbReference type="Proteomes" id="UP001302059"/>
    </source>
</evidence>
<protein>
    <submittedName>
        <fullName evidence="3">Universal stress protein</fullName>
    </submittedName>
</protein>
<reference evidence="3 4" key="1">
    <citation type="submission" date="2023-05" db="EMBL/GenBank/DDBJ databases">
        <authorList>
            <person name="Gao F."/>
        </authorList>
    </citation>
    <scope>NUCLEOTIDE SEQUENCE [LARGE SCALE GENOMIC DNA]</scope>
    <source>
        <strain evidence="3 4">MIMF12</strain>
    </source>
</reference>
<dbReference type="Proteomes" id="UP001302059">
    <property type="component" value="Unassembled WGS sequence"/>
</dbReference>
<dbReference type="InterPro" id="IPR006016">
    <property type="entry name" value="UspA"/>
</dbReference>
<dbReference type="SUPFAM" id="SSF52402">
    <property type="entry name" value="Adenine nucleotide alpha hydrolases-like"/>
    <property type="match status" value="1"/>
</dbReference>
<dbReference type="RefSeq" id="WP_285522469.1">
    <property type="nucleotide sequence ID" value="NZ_JASNGB010000042.1"/>
</dbReference>
<evidence type="ECO:0000256" key="1">
    <source>
        <dbReference type="ARBA" id="ARBA00008791"/>
    </source>
</evidence>
<sequence length="138" mass="15034">MFERILVPLDFSPSAWQALETARVRFPGAVRTLLYVQPQRLAPPPALELLGSGARLGGNAQALTELEDQLQERETFALAPGDPVNEILNAVREKDVELIMMGTHARQGLSHFILGSVAEAVVRRSPVPVLTVRASDQA</sequence>
<comment type="caution">
    <text evidence="3">The sequence shown here is derived from an EMBL/GenBank/DDBJ whole genome shotgun (WGS) entry which is preliminary data.</text>
</comment>
<proteinExistence type="inferred from homology"/>
<evidence type="ECO:0000259" key="2">
    <source>
        <dbReference type="Pfam" id="PF00582"/>
    </source>
</evidence>
<keyword evidence="4" id="KW-1185">Reference proteome</keyword>
<name>A0ABT7JFK5_9DEIO</name>
<dbReference type="PANTHER" id="PTHR46268:SF6">
    <property type="entry name" value="UNIVERSAL STRESS PROTEIN UP12"/>
    <property type="match status" value="1"/>
</dbReference>
<dbReference type="PANTHER" id="PTHR46268">
    <property type="entry name" value="STRESS RESPONSE PROTEIN NHAX"/>
    <property type="match status" value="1"/>
</dbReference>
<evidence type="ECO:0000313" key="3">
    <source>
        <dbReference type="EMBL" id="MDL2343842.1"/>
    </source>
</evidence>
<dbReference type="CDD" id="cd00293">
    <property type="entry name" value="USP-like"/>
    <property type="match status" value="1"/>
</dbReference>
<organism evidence="3 4">
    <name type="scientific">Deinococcus rhizophilus</name>
    <dbReference type="NCBI Taxonomy" id="3049544"/>
    <lineage>
        <taxon>Bacteria</taxon>
        <taxon>Thermotogati</taxon>
        <taxon>Deinococcota</taxon>
        <taxon>Deinococci</taxon>
        <taxon>Deinococcales</taxon>
        <taxon>Deinococcaceae</taxon>
        <taxon>Deinococcus</taxon>
    </lineage>
</organism>
<dbReference type="Gene3D" id="3.40.50.620">
    <property type="entry name" value="HUPs"/>
    <property type="match status" value="1"/>
</dbReference>